<gene>
    <name evidence="7" type="ORF">OXX778_LOCUS14407</name>
</gene>
<feature type="transmembrane region" description="Helical" evidence="5">
    <location>
        <begin position="299"/>
        <end position="321"/>
    </location>
</feature>
<feature type="transmembrane region" description="Helical" evidence="5">
    <location>
        <begin position="197"/>
        <end position="219"/>
    </location>
</feature>
<evidence type="ECO:0000256" key="2">
    <source>
        <dbReference type="ARBA" id="ARBA00022692"/>
    </source>
</evidence>
<organism evidence="7 8">
    <name type="scientific">Brachionus calyciflorus</name>
    <dbReference type="NCBI Taxonomy" id="104777"/>
    <lineage>
        <taxon>Eukaryota</taxon>
        <taxon>Metazoa</taxon>
        <taxon>Spiralia</taxon>
        <taxon>Gnathifera</taxon>
        <taxon>Rotifera</taxon>
        <taxon>Eurotatoria</taxon>
        <taxon>Monogononta</taxon>
        <taxon>Pseudotrocha</taxon>
        <taxon>Ploima</taxon>
        <taxon>Brachionidae</taxon>
        <taxon>Brachionus</taxon>
    </lineage>
</organism>
<dbReference type="Pfam" id="PF07690">
    <property type="entry name" value="MFS_1"/>
    <property type="match status" value="1"/>
</dbReference>
<protein>
    <recommendedName>
        <fullName evidence="6">Major facilitator superfamily (MFS) profile domain-containing protein</fullName>
    </recommendedName>
</protein>
<dbReference type="SUPFAM" id="SSF103473">
    <property type="entry name" value="MFS general substrate transporter"/>
    <property type="match status" value="1"/>
</dbReference>
<feature type="transmembrane region" description="Helical" evidence="5">
    <location>
        <begin position="24"/>
        <end position="42"/>
    </location>
</feature>
<dbReference type="AlphaFoldDB" id="A0A814DTT2"/>
<dbReference type="InterPro" id="IPR036259">
    <property type="entry name" value="MFS_trans_sf"/>
</dbReference>
<feature type="transmembrane region" description="Helical" evidence="5">
    <location>
        <begin position="352"/>
        <end position="372"/>
    </location>
</feature>
<dbReference type="PANTHER" id="PTHR10924:SF4">
    <property type="entry name" value="GH15861P"/>
    <property type="match status" value="1"/>
</dbReference>
<accession>A0A814DTT2</accession>
<dbReference type="GO" id="GO:0016020">
    <property type="term" value="C:membrane"/>
    <property type="evidence" value="ECO:0007669"/>
    <property type="project" value="UniProtKB-SubCell"/>
</dbReference>
<dbReference type="Proteomes" id="UP000663879">
    <property type="component" value="Unassembled WGS sequence"/>
</dbReference>
<sequence>MAAIEKFENEPLENKIISLDPKRWIVLAVFSMTTLLSAFNWIEYNIVQDVVIFYYNSSLPENEAQKIDAVNWFSMVYMLCYIPLVFPAMFLLDRKGLRLSCILGCLLTFIGACVKCAAVRPDLFPVAMLAQTICAIAQAFTLGIPARLSALWFGKNEIGLATSIGVFGNQLGTAIGFVVPPLLLVKTSPINVIERNFYYLLISLAVINGIVLLLCFIFIKDEPKEAPTLAQWEVRNNKSQNNDSDYKQFKQSLISLFKNYNFCLILISYGINTGAYYSISTLLNLIISKYYENENENIGIIGLILVVSGLIGSIICGFILDRTKAYKLVTFLVYLFSFLAMILFTFTLKVNIWVIFGTSFLLGFFMTGYLPVGFELVAEITYPISEGTSCGLLNTSAQIFGIIFTYSQGRIIYNHGALAGNIYIITALFVGTIITAFVRSDFRRQMALKSDEISEERTIVENLNSVGSININKDEIRF</sequence>
<dbReference type="Gene3D" id="1.20.1250.20">
    <property type="entry name" value="MFS general substrate transporter like domains"/>
    <property type="match status" value="2"/>
</dbReference>
<name>A0A814DTT2_9BILA</name>
<feature type="transmembrane region" description="Helical" evidence="5">
    <location>
        <begin position="99"/>
        <end position="120"/>
    </location>
</feature>
<comment type="caution">
    <text evidence="7">The sequence shown here is derived from an EMBL/GenBank/DDBJ whole genome shotgun (WGS) entry which is preliminary data.</text>
</comment>
<evidence type="ECO:0000256" key="5">
    <source>
        <dbReference type="SAM" id="Phobius"/>
    </source>
</evidence>
<comment type="subcellular location">
    <subcellularLocation>
        <location evidence="1">Membrane</location>
        <topology evidence="1">Multi-pass membrane protein</topology>
    </subcellularLocation>
</comment>
<keyword evidence="2 5" id="KW-0812">Transmembrane</keyword>
<dbReference type="InterPro" id="IPR020846">
    <property type="entry name" value="MFS_dom"/>
</dbReference>
<evidence type="ECO:0000256" key="4">
    <source>
        <dbReference type="ARBA" id="ARBA00023136"/>
    </source>
</evidence>
<feature type="transmembrane region" description="Helical" evidence="5">
    <location>
        <begin position="384"/>
        <end position="406"/>
    </location>
</feature>
<dbReference type="PROSITE" id="PS50850">
    <property type="entry name" value="MFS"/>
    <property type="match status" value="1"/>
</dbReference>
<proteinExistence type="predicted"/>
<feature type="transmembrane region" description="Helical" evidence="5">
    <location>
        <begin position="418"/>
        <end position="438"/>
    </location>
</feature>
<dbReference type="PANTHER" id="PTHR10924">
    <property type="entry name" value="MAJOR FACILITATOR SUPERFAMILY PROTEIN-RELATED"/>
    <property type="match status" value="1"/>
</dbReference>
<evidence type="ECO:0000256" key="3">
    <source>
        <dbReference type="ARBA" id="ARBA00022989"/>
    </source>
</evidence>
<dbReference type="GO" id="GO:0097037">
    <property type="term" value="P:heme export"/>
    <property type="evidence" value="ECO:0007669"/>
    <property type="project" value="TreeGrafter"/>
</dbReference>
<keyword evidence="4 5" id="KW-0472">Membrane</keyword>
<dbReference type="EMBL" id="CAJNOC010002963">
    <property type="protein sequence ID" value="CAF0960218.1"/>
    <property type="molecule type" value="Genomic_DNA"/>
</dbReference>
<evidence type="ECO:0000256" key="1">
    <source>
        <dbReference type="ARBA" id="ARBA00004141"/>
    </source>
</evidence>
<keyword evidence="8" id="KW-1185">Reference proteome</keyword>
<keyword evidence="3 5" id="KW-1133">Transmembrane helix</keyword>
<reference evidence="7" key="1">
    <citation type="submission" date="2021-02" db="EMBL/GenBank/DDBJ databases">
        <authorList>
            <person name="Nowell W R."/>
        </authorList>
    </citation>
    <scope>NUCLEOTIDE SEQUENCE</scope>
    <source>
        <strain evidence="7">Ploen Becks lab</strain>
    </source>
</reference>
<evidence type="ECO:0000259" key="6">
    <source>
        <dbReference type="PROSITE" id="PS50850"/>
    </source>
</evidence>
<feature type="transmembrane region" description="Helical" evidence="5">
    <location>
        <begin position="328"/>
        <end position="346"/>
    </location>
</feature>
<dbReference type="OrthoDB" id="422206at2759"/>
<dbReference type="CDD" id="cd17398">
    <property type="entry name" value="MFS_FLVCR_like"/>
    <property type="match status" value="1"/>
</dbReference>
<dbReference type="InterPro" id="IPR049680">
    <property type="entry name" value="FLVCR1-2_SLC49-like"/>
</dbReference>
<evidence type="ECO:0000313" key="8">
    <source>
        <dbReference type="Proteomes" id="UP000663879"/>
    </source>
</evidence>
<feature type="transmembrane region" description="Helical" evidence="5">
    <location>
        <begin position="260"/>
        <end position="279"/>
    </location>
</feature>
<dbReference type="GO" id="GO:0015232">
    <property type="term" value="F:heme transmembrane transporter activity"/>
    <property type="evidence" value="ECO:0007669"/>
    <property type="project" value="TreeGrafter"/>
</dbReference>
<dbReference type="InterPro" id="IPR011701">
    <property type="entry name" value="MFS"/>
</dbReference>
<feature type="transmembrane region" description="Helical" evidence="5">
    <location>
        <begin position="126"/>
        <end position="146"/>
    </location>
</feature>
<evidence type="ECO:0000313" key="7">
    <source>
        <dbReference type="EMBL" id="CAF0960218.1"/>
    </source>
</evidence>
<feature type="transmembrane region" description="Helical" evidence="5">
    <location>
        <begin position="158"/>
        <end position="185"/>
    </location>
</feature>
<dbReference type="GO" id="GO:0020037">
    <property type="term" value="F:heme binding"/>
    <property type="evidence" value="ECO:0007669"/>
    <property type="project" value="TreeGrafter"/>
</dbReference>
<feature type="transmembrane region" description="Helical" evidence="5">
    <location>
        <begin position="72"/>
        <end position="92"/>
    </location>
</feature>
<feature type="domain" description="Major facilitator superfamily (MFS) profile" evidence="6">
    <location>
        <begin position="26"/>
        <end position="443"/>
    </location>
</feature>